<proteinExistence type="predicted"/>
<name>A0A1U7DJV6_9RHOB</name>
<sequence>MPLSSFYLNRDFVMSNVSRIPKVYTDEQTARLARISLGQLRYWDRTKFFEPSLAYEDRRVAFSRLYTIEDIVALRVLGELRHQHDVSLQHLRRVRDKFQLEQSAWAEEEIFVNKKRVYFKNERGTFVNSETDEETLPHIPIPRVFASVKQDAQKMGIRPQSAVGKRSKRTPVARKSEVFEGTRIPIETVKEYFDAGLGEDDVLRDYPTLKPEDIKAATRWLGLRAA</sequence>
<dbReference type="SUPFAM" id="SSF46689">
    <property type="entry name" value="Homeodomain-like"/>
    <property type="match status" value="1"/>
</dbReference>
<dbReference type="Gene3D" id="1.10.10.10">
    <property type="entry name" value="Winged helix-like DNA-binding domain superfamily/Winged helix DNA-binding domain"/>
    <property type="match status" value="1"/>
</dbReference>
<accession>A0A1U7DJV6</accession>
<dbReference type="SUPFAM" id="SSF46955">
    <property type="entry name" value="Putative DNA-binding domain"/>
    <property type="match status" value="1"/>
</dbReference>
<dbReference type="InterPro" id="IPR009061">
    <property type="entry name" value="DNA-bd_dom_put_sf"/>
</dbReference>
<gene>
    <name evidence="1" type="ORF">BV394_11470</name>
</gene>
<protein>
    <submittedName>
        <fullName evidence="1">Uncharacterized protein</fullName>
    </submittedName>
</protein>
<dbReference type="GO" id="GO:0006355">
    <property type="term" value="P:regulation of DNA-templated transcription"/>
    <property type="evidence" value="ECO:0007669"/>
    <property type="project" value="InterPro"/>
</dbReference>
<dbReference type="GO" id="GO:0003677">
    <property type="term" value="F:DNA binding"/>
    <property type="evidence" value="ECO:0007669"/>
    <property type="project" value="InterPro"/>
</dbReference>
<evidence type="ECO:0000313" key="1">
    <source>
        <dbReference type="EMBL" id="APX90266.1"/>
    </source>
</evidence>
<dbReference type="InterPro" id="IPR036388">
    <property type="entry name" value="WH-like_DNA-bd_sf"/>
</dbReference>
<dbReference type="InterPro" id="IPR009057">
    <property type="entry name" value="Homeodomain-like_sf"/>
</dbReference>
<dbReference type="Pfam" id="PF13411">
    <property type="entry name" value="MerR_1"/>
    <property type="match status" value="1"/>
</dbReference>
<dbReference type="Gene3D" id="1.10.1660.10">
    <property type="match status" value="1"/>
</dbReference>
<dbReference type="InterPro" id="IPR007367">
    <property type="entry name" value="DUF433"/>
</dbReference>
<reference evidence="1 2" key="1">
    <citation type="submission" date="2017-01" db="EMBL/GenBank/DDBJ databases">
        <title>Genomic analysis of Xuhuaishuia manganoxidans DY6-4.</title>
        <authorList>
            <person name="Wang X."/>
        </authorList>
    </citation>
    <scope>NUCLEOTIDE SEQUENCE [LARGE SCALE GENOMIC DNA]</scope>
    <source>
        <strain evidence="1 2">DY6-4</strain>
    </source>
</reference>
<dbReference type="AlphaFoldDB" id="A0A1U7DJV6"/>
<dbReference type="OrthoDB" id="7595417at2"/>
<dbReference type="EMBL" id="CP019124">
    <property type="protein sequence ID" value="APX90266.1"/>
    <property type="molecule type" value="Genomic_DNA"/>
</dbReference>
<accession>A0A2M9D4R5</accession>
<keyword evidence="2" id="KW-1185">Reference proteome</keyword>
<organism evidence="1 2">
    <name type="scientific">Brevirhabdus pacifica</name>
    <dbReference type="NCBI Taxonomy" id="1267768"/>
    <lineage>
        <taxon>Bacteria</taxon>
        <taxon>Pseudomonadati</taxon>
        <taxon>Pseudomonadota</taxon>
        <taxon>Alphaproteobacteria</taxon>
        <taxon>Rhodobacterales</taxon>
        <taxon>Paracoccaceae</taxon>
        <taxon>Brevirhabdus</taxon>
    </lineage>
</organism>
<evidence type="ECO:0000313" key="2">
    <source>
        <dbReference type="Proteomes" id="UP000187266"/>
    </source>
</evidence>
<dbReference type="Proteomes" id="UP000187266">
    <property type="component" value="Chromosome"/>
</dbReference>
<dbReference type="Pfam" id="PF04255">
    <property type="entry name" value="DUF433"/>
    <property type="match status" value="1"/>
</dbReference>
<dbReference type="InterPro" id="IPR000551">
    <property type="entry name" value="MerR-type_HTH_dom"/>
</dbReference>